<feature type="region of interest" description="Disordered" evidence="4">
    <location>
        <begin position="115"/>
        <end position="168"/>
    </location>
</feature>
<name>A0AAE0UIU7_9TELE</name>
<dbReference type="AlphaFoldDB" id="A0AAE0UIU7"/>
<dbReference type="InterPro" id="IPR019383">
    <property type="entry name" value="Golgin_A_7/ERF4"/>
</dbReference>
<evidence type="ECO:0000313" key="9">
    <source>
        <dbReference type="Proteomes" id="UP001274896"/>
    </source>
</evidence>
<evidence type="ECO:0000256" key="2">
    <source>
        <dbReference type="ARBA" id="ARBA00023136"/>
    </source>
</evidence>
<dbReference type="Pfam" id="PF10256">
    <property type="entry name" value="Erf4"/>
    <property type="match status" value="1"/>
</dbReference>
<evidence type="ECO:0000256" key="4">
    <source>
        <dbReference type="SAM" id="MobiDB-lite"/>
    </source>
</evidence>
<comment type="caution">
    <text evidence="8">The sequence shown here is derived from an EMBL/GenBank/DDBJ whole genome shotgun (WGS) entry which is preliminary data.</text>
</comment>
<evidence type="ECO:0000313" key="8">
    <source>
        <dbReference type="EMBL" id="KAK3507616.1"/>
    </source>
</evidence>
<accession>A0AAE0UIU7</accession>
<evidence type="ECO:0000256" key="1">
    <source>
        <dbReference type="ARBA" id="ARBA00004370"/>
    </source>
</evidence>
<feature type="domain" description="Golgin subfamily A member 7/ERF4" evidence="7">
    <location>
        <begin position="284"/>
        <end position="373"/>
    </location>
</feature>
<evidence type="ECO:0000259" key="7">
    <source>
        <dbReference type="Pfam" id="PF10256"/>
    </source>
</evidence>
<dbReference type="PANTHER" id="PTHR13005">
    <property type="entry name" value="CYSTEINE-RICH HYDROPHOBIC DOMAIN PROTEIN BRAIN X-LINKED PROTEIN"/>
    <property type="match status" value="1"/>
</dbReference>
<feature type="coiled-coil region" evidence="3">
    <location>
        <begin position="227"/>
        <end position="260"/>
    </location>
</feature>
<keyword evidence="5" id="KW-1133">Transmembrane helix</keyword>
<evidence type="ECO:0000256" key="5">
    <source>
        <dbReference type="SAM" id="Phobius"/>
    </source>
</evidence>
<reference evidence="8" key="1">
    <citation type="submission" date="2023-06" db="EMBL/GenBank/DDBJ databases">
        <title>Male Hemibagrus guttatus genome.</title>
        <authorList>
            <person name="Bian C."/>
        </authorList>
    </citation>
    <scope>NUCLEOTIDE SEQUENCE</scope>
    <source>
        <strain evidence="8">Male_cb2023</strain>
        <tissue evidence="8">Muscle</tissue>
    </source>
</reference>
<feature type="domain" description="OCIA" evidence="6">
    <location>
        <begin position="23"/>
        <end position="108"/>
    </location>
</feature>
<dbReference type="Proteomes" id="UP001274896">
    <property type="component" value="Unassembled WGS sequence"/>
</dbReference>
<organism evidence="8 9">
    <name type="scientific">Hemibagrus guttatus</name>
    <dbReference type="NCBI Taxonomy" id="175788"/>
    <lineage>
        <taxon>Eukaryota</taxon>
        <taxon>Metazoa</taxon>
        <taxon>Chordata</taxon>
        <taxon>Craniata</taxon>
        <taxon>Vertebrata</taxon>
        <taxon>Euteleostomi</taxon>
        <taxon>Actinopterygii</taxon>
        <taxon>Neopterygii</taxon>
        <taxon>Teleostei</taxon>
        <taxon>Ostariophysi</taxon>
        <taxon>Siluriformes</taxon>
        <taxon>Bagridae</taxon>
        <taxon>Hemibagrus</taxon>
    </lineage>
</organism>
<evidence type="ECO:0000259" key="6">
    <source>
        <dbReference type="Pfam" id="PF07051"/>
    </source>
</evidence>
<comment type="subcellular location">
    <subcellularLocation>
        <location evidence="1">Membrane</location>
    </subcellularLocation>
</comment>
<keyword evidence="5" id="KW-0812">Transmembrane</keyword>
<dbReference type="GO" id="GO:0016020">
    <property type="term" value="C:membrane"/>
    <property type="evidence" value="ECO:0007669"/>
    <property type="project" value="UniProtKB-SubCell"/>
</dbReference>
<feature type="transmembrane region" description="Helical" evidence="5">
    <location>
        <begin position="322"/>
        <end position="346"/>
    </location>
</feature>
<keyword evidence="3" id="KW-0175">Coiled coil</keyword>
<dbReference type="Pfam" id="PF07051">
    <property type="entry name" value="OCIA"/>
    <property type="match status" value="1"/>
</dbReference>
<sequence>MAESSSDFTARSVETKPAVLGAEYTPTEEEKKVFKECDTESFWYRSVPFSASAMALTHMLVINGKLTPSPRFGSLPKVLFAGMCGYFAGKLSYMKTCQQKFYNLENSPIGEALRQRHRHNHRPPQFAGPQSELSEEEKPQFEVFQSASVSKAPYSPPDFSHSDTTHSTQHQDLHIHELREEEEEQEVKRKPIFYEELRNKNRENYDITRNQKIDRDTPKKEVPPGKREAETAMMEDFDEIYEEEEEEEEEEDEGRAAEEQLLKFGPEPVLVRGAGRATVFGLSNKFETEFPSALTGKVAPEEFKASISRVNGCLRKTLPVNVRWLLCGCLCCCCTLGLSLWPVICLSKRTRRSIEKLLEWENNRLYHKLCLHWRLSKRKCETNNMMEYVILIEFLPKIPIFRPD</sequence>
<dbReference type="PANTHER" id="PTHR13005:SF3">
    <property type="entry name" value="CYSTEINE-RICH HYDROPHOBIC DOMAIN-CONTAINING PROTEIN 2"/>
    <property type="match status" value="1"/>
</dbReference>
<dbReference type="InterPro" id="IPR009764">
    <property type="entry name" value="OCIA_dom"/>
</dbReference>
<proteinExistence type="predicted"/>
<dbReference type="EMBL" id="JAUCMX010000029">
    <property type="protein sequence ID" value="KAK3507616.1"/>
    <property type="molecule type" value="Genomic_DNA"/>
</dbReference>
<dbReference type="InterPro" id="IPR039735">
    <property type="entry name" value="CHIC1/2"/>
</dbReference>
<keyword evidence="9" id="KW-1185">Reference proteome</keyword>
<protein>
    <submittedName>
        <fullName evidence="8">Uncharacterized protein</fullName>
    </submittedName>
</protein>
<evidence type="ECO:0000256" key="3">
    <source>
        <dbReference type="SAM" id="Coils"/>
    </source>
</evidence>
<keyword evidence="2 5" id="KW-0472">Membrane</keyword>
<gene>
    <name evidence="8" type="ORF">QTP70_030793</name>
</gene>